<comment type="similarity">
    <text evidence="7">Belongs to the archaeal Rpo10/eukaryotic RPB10 RNA polymerase subunit family.</text>
</comment>
<evidence type="ECO:0000256" key="1">
    <source>
        <dbReference type="ARBA" id="ARBA00004123"/>
    </source>
</evidence>
<reference evidence="10" key="2">
    <citation type="submission" date="2025-09" db="UniProtKB">
        <authorList>
            <consortium name="Ensembl"/>
        </authorList>
    </citation>
    <scope>IDENTIFICATION</scope>
</reference>
<evidence type="ECO:0000256" key="9">
    <source>
        <dbReference type="ARBA" id="ARBA00078853"/>
    </source>
</evidence>
<dbReference type="Ensembl" id="ENSNNAT00000010644.1">
    <property type="protein sequence ID" value="ENSNNAP00000010167.1"/>
    <property type="gene ID" value="ENSNNAG00000006797.1"/>
</dbReference>
<evidence type="ECO:0000256" key="7">
    <source>
        <dbReference type="ARBA" id="ARBA00025720"/>
    </source>
</evidence>
<proteinExistence type="inferred from homology"/>
<accession>A0A8C6X7J1</accession>
<sequence>YLWVHVSIFYYCPGKIKYYLGKPGNVISFLLRNSSARGSGRGLAKAWTGGSFIGWDRTGDSRWWLGVVKMIIPVRCFTCGKIVGNKWEAYLGLLQAEYTEGDALDALGLKRYCCRRMLLAHVDLIEKLLNYAPLEK</sequence>
<dbReference type="NCBIfam" id="NF003089">
    <property type="entry name" value="PRK04016.1"/>
    <property type="match status" value="1"/>
</dbReference>
<keyword evidence="3" id="KW-0240">DNA-directed RNA polymerase</keyword>
<name>A0A8C6X7J1_NAJNA</name>
<dbReference type="GO" id="GO:0008270">
    <property type="term" value="F:zinc ion binding"/>
    <property type="evidence" value="ECO:0007669"/>
    <property type="project" value="InterPro"/>
</dbReference>
<protein>
    <recommendedName>
        <fullName evidence="2">DNA-directed RNA polymerases I, II, and III subunit RPABC5</fullName>
    </recommendedName>
    <alternativeName>
        <fullName evidence="9">DNA-directed RNA polymerase III subunit L</fullName>
    </alternativeName>
</protein>
<dbReference type="PANTHER" id="PTHR23431">
    <property type="entry name" value="DNA-DIRECTED RNA POLYMERASES I, II, AND III SUBUNIT RPABC5 FAMILY MEMBER"/>
    <property type="match status" value="1"/>
</dbReference>
<dbReference type="InterPro" id="IPR020789">
    <property type="entry name" value="RNA_pol_suN_Zn-BS"/>
</dbReference>
<evidence type="ECO:0000313" key="10">
    <source>
        <dbReference type="Ensembl" id="ENSNNAP00000010167.1"/>
    </source>
</evidence>
<dbReference type="FunFam" id="1.10.10.60:FF:000024">
    <property type="entry name" value="DNA-directed RNA polymerases I, II, and III subunit"/>
    <property type="match status" value="1"/>
</dbReference>
<dbReference type="GO" id="GO:0005665">
    <property type="term" value="C:RNA polymerase II, core complex"/>
    <property type="evidence" value="ECO:0007669"/>
    <property type="project" value="TreeGrafter"/>
</dbReference>
<dbReference type="GO" id="GO:0042797">
    <property type="term" value="P:tRNA transcription by RNA polymerase III"/>
    <property type="evidence" value="ECO:0007669"/>
    <property type="project" value="TreeGrafter"/>
</dbReference>
<organism evidence="10 11">
    <name type="scientific">Naja naja</name>
    <name type="common">Indian cobra</name>
    <dbReference type="NCBI Taxonomy" id="35670"/>
    <lineage>
        <taxon>Eukaryota</taxon>
        <taxon>Metazoa</taxon>
        <taxon>Chordata</taxon>
        <taxon>Craniata</taxon>
        <taxon>Vertebrata</taxon>
        <taxon>Euteleostomi</taxon>
        <taxon>Lepidosauria</taxon>
        <taxon>Squamata</taxon>
        <taxon>Bifurcata</taxon>
        <taxon>Unidentata</taxon>
        <taxon>Episquamata</taxon>
        <taxon>Toxicofera</taxon>
        <taxon>Serpentes</taxon>
        <taxon>Colubroidea</taxon>
        <taxon>Elapidae</taxon>
        <taxon>Elapinae</taxon>
        <taxon>Naja</taxon>
    </lineage>
</organism>
<dbReference type="PROSITE" id="PS01112">
    <property type="entry name" value="RNA_POL_N_8KD"/>
    <property type="match status" value="1"/>
</dbReference>
<keyword evidence="6" id="KW-0804">Transcription</keyword>
<dbReference type="Proteomes" id="UP000694559">
    <property type="component" value="Unplaced"/>
</dbReference>
<dbReference type="GO" id="GO:0003677">
    <property type="term" value="F:DNA binding"/>
    <property type="evidence" value="ECO:0007669"/>
    <property type="project" value="InterPro"/>
</dbReference>
<comment type="function">
    <text evidence="8">DNA-dependent RNA polymerase catalyzes the transcription of DNA into RNA using the four ribonucleoside triphosphates as substrates. Common component of RNA polymerases I, II and III which synthesize ribosomal RNA precursors, mRNA precursors and many functional non-coding RNAs, and a small RNAs, such as 5S rRNA and tRNAs, respectively.</text>
</comment>
<dbReference type="Pfam" id="PF01194">
    <property type="entry name" value="RNA_pol_N"/>
    <property type="match status" value="1"/>
</dbReference>
<evidence type="ECO:0000256" key="6">
    <source>
        <dbReference type="ARBA" id="ARBA00023163"/>
    </source>
</evidence>
<dbReference type="Gene3D" id="1.10.10.60">
    <property type="entry name" value="Homeodomain-like"/>
    <property type="match status" value="1"/>
</dbReference>
<dbReference type="GO" id="GO:0006360">
    <property type="term" value="P:transcription by RNA polymerase I"/>
    <property type="evidence" value="ECO:0007669"/>
    <property type="project" value="TreeGrafter"/>
</dbReference>
<dbReference type="InterPro" id="IPR000268">
    <property type="entry name" value="RPABC5/Rpb10"/>
</dbReference>
<dbReference type="PANTHER" id="PTHR23431:SF11">
    <property type="entry name" value="DNA-DIRECTED RNA POLYMERASES I, II, AND III SUBUNIT RPABC5"/>
    <property type="match status" value="1"/>
</dbReference>
<dbReference type="GO" id="GO:0005666">
    <property type="term" value="C:RNA polymerase III complex"/>
    <property type="evidence" value="ECO:0007669"/>
    <property type="project" value="TreeGrafter"/>
</dbReference>
<evidence type="ECO:0000256" key="5">
    <source>
        <dbReference type="ARBA" id="ARBA00022833"/>
    </source>
</evidence>
<dbReference type="OrthoDB" id="10258858at2759"/>
<evidence type="ECO:0000256" key="8">
    <source>
        <dbReference type="ARBA" id="ARBA00054640"/>
    </source>
</evidence>
<keyword evidence="11" id="KW-1185">Reference proteome</keyword>
<dbReference type="SUPFAM" id="SSF46924">
    <property type="entry name" value="RNA polymerase subunit RPB10"/>
    <property type="match status" value="1"/>
</dbReference>
<evidence type="ECO:0000313" key="11">
    <source>
        <dbReference type="Proteomes" id="UP000694559"/>
    </source>
</evidence>
<evidence type="ECO:0000256" key="3">
    <source>
        <dbReference type="ARBA" id="ARBA00022478"/>
    </source>
</evidence>
<dbReference type="GO" id="GO:0005736">
    <property type="term" value="C:RNA polymerase I complex"/>
    <property type="evidence" value="ECO:0007669"/>
    <property type="project" value="TreeGrafter"/>
</dbReference>
<gene>
    <name evidence="10" type="primary">POLR2L</name>
</gene>
<evidence type="ECO:0000256" key="2">
    <source>
        <dbReference type="ARBA" id="ARBA00020813"/>
    </source>
</evidence>
<dbReference type="GeneTree" id="ENSGT00390000007087"/>
<comment type="subcellular location">
    <subcellularLocation>
        <location evidence="1">Nucleus</location>
    </subcellularLocation>
</comment>
<dbReference type="AlphaFoldDB" id="A0A8C6X7J1"/>
<dbReference type="InterPro" id="IPR023580">
    <property type="entry name" value="RNA_pol_su_RPB10"/>
</dbReference>
<dbReference type="GO" id="GO:0003899">
    <property type="term" value="F:DNA-directed RNA polymerase activity"/>
    <property type="evidence" value="ECO:0007669"/>
    <property type="project" value="InterPro"/>
</dbReference>
<evidence type="ECO:0000256" key="4">
    <source>
        <dbReference type="ARBA" id="ARBA00022723"/>
    </source>
</evidence>
<dbReference type="HAMAP" id="MF_00250">
    <property type="entry name" value="RNApol_arch_Rpo10"/>
    <property type="match status" value="1"/>
</dbReference>
<reference evidence="10" key="1">
    <citation type="submission" date="2025-08" db="UniProtKB">
        <authorList>
            <consortium name="Ensembl"/>
        </authorList>
    </citation>
    <scope>IDENTIFICATION</scope>
</reference>
<keyword evidence="4" id="KW-0479">Metal-binding</keyword>
<keyword evidence="5" id="KW-0862">Zinc</keyword>
<dbReference type="GO" id="GO:0006366">
    <property type="term" value="P:transcription by RNA polymerase II"/>
    <property type="evidence" value="ECO:0007669"/>
    <property type="project" value="TreeGrafter"/>
</dbReference>